<dbReference type="InterPro" id="IPR052068">
    <property type="entry name" value="GW182_domain"/>
</dbReference>
<dbReference type="SMART" id="SM00271">
    <property type="entry name" value="DnaJ"/>
    <property type="match status" value="1"/>
</dbReference>
<feature type="compositionally biased region" description="Polar residues" evidence="2">
    <location>
        <begin position="1396"/>
        <end position="1415"/>
    </location>
</feature>
<feature type="region of interest" description="Disordered" evidence="2">
    <location>
        <begin position="850"/>
        <end position="993"/>
    </location>
</feature>
<feature type="compositionally biased region" description="Low complexity" evidence="2">
    <location>
        <begin position="1270"/>
        <end position="1279"/>
    </location>
</feature>
<dbReference type="InterPro" id="IPR012677">
    <property type="entry name" value="Nucleotide-bd_a/b_plait_sf"/>
</dbReference>
<evidence type="ECO:0000313" key="6">
    <source>
        <dbReference type="EMBL" id="EDO38057.1"/>
    </source>
</evidence>
<feature type="compositionally biased region" description="Basic and acidic residues" evidence="2">
    <location>
        <begin position="594"/>
        <end position="605"/>
    </location>
</feature>
<feature type="compositionally biased region" description="Basic and acidic residues" evidence="2">
    <location>
        <begin position="216"/>
        <end position="323"/>
    </location>
</feature>
<feature type="compositionally biased region" description="Polar residues" evidence="2">
    <location>
        <begin position="646"/>
        <end position="669"/>
    </location>
</feature>
<dbReference type="PRINTS" id="PR00625">
    <property type="entry name" value="JDOMAIN"/>
</dbReference>
<feature type="compositionally biased region" description="Low complexity" evidence="2">
    <location>
        <begin position="375"/>
        <end position="384"/>
    </location>
</feature>
<feature type="compositionally biased region" description="Polar residues" evidence="2">
    <location>
        <begin position="1373"/>
        <end position="1386"/>
    </location>
</feature>
<feature type="compositionally biased region" description="Basic and acidic residues" evidence="2">
    <location>
        <begin position="412"/>
        <end position="425"/>
    </location>
</feature>
<feature type="region of interest" description="Disordered" evidence="2">
    <location>
        <begin position="1210"/>
        <end position="1494"/>
    </location>
</feature>
<feature type="compositionally biased region" description="Basic and acidic residues" evidence="2">
    <location>
        <begin position="162"/>
        <end position="182"/>
    </location>
</feature>
<dbReference type="GO" id="GO:0003723">
    <property type="term" value="F:RNA binding"/>
    <property type="evidence" value="ECO:0007669"/>
    <property type="project" value="UniProtKB-UniRule"/>
</dbReference>
<feature type="domain" description="RRM" evidence="5">
    <location>
        <begin position="1499"/>
        <end position="1590"/>
    </location>
</feature>
<feature type="compositionally biased region" description="Polar residues" evidence="2">
    <location>
        <begin position="959"/>
        <end position="986"/>
    </location>
</feature>
<dbReference type="eggNOG" id="KOG0713">
    <property type="taxonomic scope" value="Eukaryota"/>
</dbReference>
<sequence length="1727" mass="188999">MPKDDKKEFLKSLGVDTLSSENDIKRAYKKIALQCHPDKNPSDTSARKQFEEVSKAFEYLVHDGINDSLKDYDKVFFDFLRDILFGSDGASDFFTYFCGSKQHSCISTDTDPDFRYQDDDEEEDIDGEQELESLLEIVKNRRKRGKPVPDEFHEEKLQELKTRLSQHKEDMKKDGSKKKYVDMSDWIDEQAVKKGKAVSVPVAKPKPKSKKQLLAEQRRRAKEMEQIAMELEEKRKEEEEKEKQRKQLEVEKQKRLEEERIRSQNEERKRREREQKEREKQQKLDMEKEERRRRQQEEEKKRREEEEKRKKVEKEKQEREKAAKKAALQAAKEKEEQAKAASKNQNIKRQQQQQRTDQQQYPREIPPRFQKMKRQQQQQQLQTPNLPPPAPTGSPAQLNKFQSKPQQQPVGKKKDPNRFASKEYADLVDEVDDAGWNKGSQCKGSGWEGTSEDWEENIAEKWGADRQWGSKEGSSDQLVVDRTDGDSWPTVGNKSAIGDKPNSSLENSNSKNSSETVPVGTIGSKPPSSNWNSNRNSGGLPLSENWDTTCDESIDRALDATESKGSVGPGGVNWVGMGTGGLGGIIGTPLGWEPSKENRDIDKTASKSGWCGEQNSTVDSWNKTPGKGPKTQVFGGSAPTWGGTPADSSSAWVETSGTETNKPNSSGWNSKVSSGLSQGNSSSMASVDSTDNKPTDNKPAPSGWGEAGPSWAVQASVTGTACWDTATTTSPKKPLDSKDSKLSHDKVSGWLETSVTSTSVTADWNGDSNADQEDYYEEAWDGWTTASSKRNKAPKPAPTNDSNAWMSRSLKQLLDMGFKQEDAEKALRANHMNIESAISDLLSLTASQIEEASRASSANTGEPDPAEACRMQQQNTTTSKPNRKQRRKTQQQLQQQQASQAKQESKQTDIYDANSQSGSSDSTVKDPKSESNKDKEGQAAEGQSNKPSNQGASDGKGNASKTTENSPHLSPGKSNAGQKRATTGLIQTPALGTPTPMRTPMTHPLLHQQFLHQVQLHQLRMAQGGLLQPPINPQQVALLQQMAQLQMVQHRIAQQQLTQKHNIQAQQQLYQQQQQIALMMGQLQQQVMQQHNHQIAGSRFPSPGFQQSTLPPQSSSAQPGTPPQNAKNSTKATSTEPSQSKPEEPPKVSTADKPVTTVASGERITQQSPAPQSRLTQWKQPLLPDPETSHGETWGMPKIEQMSLLSGPVVSSSLEQQHGAPNLSPQANRIADPVSSRWGVDASLKLSADPPEFKPGVPWRPRGEGEEKSGSSGSSMESSPQGMPASGKTQITDNPNKQPGFPGGFSSASQFPYSIASSPWQNTEPTDSLNKTQANPSSIRPPPGLNTSTSSGLPDTPSVEERPAWMKNLMDGGTQQSFAQGPNPGNFQLGRLGFSASGNSWSTQDGMSVSGLTPNSQPWAAPGGPSSSSTPSSDPSAEAASSTANAVTSAEQPKPQDEGINSWSTNQPIPSAEEKQQQPPVAPGPRMGSGRGGANPMSTWLVLRNLSPRADCFPLSLRLSSTISDFFQADPTAMRAVCQQYGPLLTFTLNLRHGNSLIRYSNKDQAASARNNLNGMMVKGMQLIADFATDSDIGGFFEQTPDWSNNPMPPNPSFGNPWSFGTVDPNRPLGSTQGLEKTPQGPPPQMPAMVPPGMQWGSSSQLPAQLWGNSHPGAATGFPSQVPSMWSFSGGAPRDVEPQSGTNENGLVSPSMTTFLPPGLLNGGESV</sequence>
<feature type="compositionally biased region" description="Low complexity" evidence="2">
    <location>
        <begin position="890"/>
        <end position="902"/>
    </location>
</feature>
<feature type="compositionally biased region" description="Polar residues" evidence="2">
    <location>
        <begin position="399"/>
        <end position="409"/>
    </location>
</feature>
<feature type="compositionally biased region" description="Polar residues" evidence="2">
    <location>
        <begin position="1104"/>
        <end position="1132"/>
    </location>
</feature>
<gene>
    <name evidence="6" type="ORF">NEMVEDRAFT_v1g244574</name>
</gene>
<dbReference type="HOGENOM" id="CLU_240102_0_0_1"/>
<feature type="region of interest" description="Disordered" evidence="2">
    <location>
        <begin position="162"/>
        <end position="547"/>
    </location>
</feature>
<dbReference type="InterPro" id="IPR035979">
    <property type="entry name" value="RBD_domain_sf"/>
</dbReference>
<reference evidence="6 7" key="1">
    <citation type="journal article" date="2007" name="Science">
        <title>Sea anemone genome reveals ancestral eumetazoan gene repertoire and genomic organization.</title>
        <authorList>
            <person name="Putnam N.H."/>
            <person name="Srivastava M."/>
            <person name="Hellsten U."/>
            <person name="Dirks B."/>
            <person name="Chapman J."/>
            <person name="Salamov A."/>
            <person name="Terry A."/>
            <person name="Shapiro H."/>
            <person name="Lindquist E."/>
            <person name="Kapitonov V.V."/>
            <person name="Jurka J."/>
            <person name="Genikhovich G."/>
            <person name="Grigoriev I.V."/>
            <person name="Lucas S.M."/>
            <person name="Steele R.E."/>
            <person name="Finnerty J.R."/>
            <person name="Technau U."/>
            <person name="Martindale M.Q."/>
            <person name="Rokhsar D.S."/>
        </authorList>
    </citation>
    <scope>NUCLEOTIDE SEQUENCE [LARGE SCALE GENOMIC DNA]</scope>
    <source>
        <strain evidence="7">CH2 X CH6</strain>
    </source>
</reference>
<dbReference type="Pfam" id="PF00627">
    <property type="entry name" value="UBA"/>
    <property type="match status" value="1"/>
</dbReference>
<dbReference type="Gene3D" id="1.10.8.10">
    <property type="entry name" value="DNA helicase RuvA subunit, C-terminal domain"/>
    <property type="match status" value="1"/>
</dbReference>
<dbReference type="EMBL" id="DS469633">
    <property type="protein sequence ID" value="EDO38057.1"/>
    <property type="molecule type" value="Genomic_DNA"/>
</dbReference>
<feature type="compositionally biased region" description="Polar residues" evidence="2">
    <location>
        <begin position="1306"/>
        <end position="1338"/>
    </location>
</feature>
<feature type="compositionally biased region" description="Polar residues" evidence="2">
    <location>
        <begin position="1157"/>
        <end position="1179"/>
    </location>
</feature>
<feature type="compositionally biased region" description="Polar residues" evidence="2">
    <location>
        <begin position="1699"/>
        <end position="1714"/>
    </location>
</feature>
<feature type="compositionally biased region" description="Low complexity" evidence="2">
    <location>
        <begin position="349"/>
        <end position="360"/>
    </location>
</feature>
<keyword evidence="1" id="KW-0694">RNA-binding</keyword>
<dbReference type="Gene3D" id="1.10.287.110">
    <property type="entry name" value="DnaJ domain"/>
    <property type="match status" value="1"/>
</dbReference>
<evidence type="ECO:0000259" key="3">
    <source>
        <dbReference type="PROSITE" id="PS50030"/>
    </source>
</evidence>
<dbReference type="Proteomes" id="UP000001593">
    <property type="component" value="Unassembled WGS sequence"/>
</dbReference>
<feature type="compositionally biased region" description="Low complexity" evidence="2">
    <location>
        <begin position="528"/>
        <end position="537"/>
    </location>
</feature>
<dbReference type="SUPFAM" id="SSF46934">
    <property type="entry name" value="UBA-like"/>
    <property type="match status" value="1"/>
</dbReference>
<dbReference type="InterPro" id="IPR041917">
    <property type="entry name" value="TNR6C_UBA"/>
</dbReference>
<evidence type="ECO:0000256" key="2">
    <source>
        <dbReference type="SAM" id="MobiDB-lite"/>
    </source>
</evidence>
<dbReference type="PROSITE" id="PS50030">
    <property type="entry name" value="UBA"/>
    <property type="match status" value="1"/>
</dbReference>
<feature type="compositionally biased region" description="Polar residues" evidence="2">
    <location>
        <begin position="613"/>
        <end position="623"/>
    </location>
</feature>
<feature type="region of interest" description="Disordered" evidence="2">
    <location>
        <begin position="1090"/>
        <end position="1194"/>
    </location>
</feature>
<feature type="compositionally biased region" description="Low complexity" evidence="2">
    <location>
        <begin position="1416"/>
        <end position="1451"/>
    </location>
</feature>
<feature type="compositionally biased region" description="Basic and acidic residues" evidence="2">
    <location>
        <begin position="923"/>
        <end position="938"/>
    </location>
</feature>
<feature type="domain" description="J" evidence="4">
    <location>
        <begin position="8"/>
        <end position="76"/>
    </location>
</feature>
<dbReference type="GO" id="GO:0060213">
    <property type="term" value="P:positive regulation of nuclear-transcribed mRNA poly(A) tail shortening"/>
    <property type="evidence" value="ECO:0000318"/>
    <property type="project" value="GO_Central"/>
</dbReference>
<evidence type="ECO:0000259" key="4">
    <source>
        <dbReference type="PROSITE" id="PS50076"/>
    </source>
</evidence>
<protein>
    <submittedName>
        <fullName evidence="6">Uncharacterized protein</fullName>
    </submittedName>
</protein>
<feature type="compositionally biased region" description="Polar residues" evidence="2">
    <location>
        <begin position="941"/>
        <end position="952"/>
    </location>
</feature>
<dbReference type="GO" id="GO:0005654">
    <property type="term" value="C:nucleoplasm"/>
    <property type="evidence" value="ECO:0000318"/>
    <property type="project" value="GO_Central"/>
</dbReference>
<accession>A7SDW4</accession>
<feature type="compositionally biased region" description="Low complexity" evidence="2">
    <location>
        <begin position="670"/>
        <end position="686"/>
    </location>
</feature>
<feature type="compositionally biased region" description="Polar residues" evidence="2">
    <location>
        <begin position="871"/>
        <end position="880"/>
    </location>
</feature>
<dbReference type="Gene3D" id="3.30.70.330">
    <property type="match status" value="1"/>
</dbReference>
<dbReference type="InterPro" id="IPR036869">
    <property type="entry name" value="J_dom_sf"/>
</dbReference>
<feature type="domain" description="UBA" evidence="3">
    <location>
        <begin position="799"/>
        <end position="844"/>
    </location>
</feature>
<dbReference type="InterPro" id="IPR001623">
    <property type="entry name" value="DnaJ_domain"/>
</dbReference>
<feature type="region of interest" description="Disordered" evidence="2">
    <location>
        <begin position="1671"/>
        <end position="1727"/>
    </location>
</feature>
<dbReference type="OMA" id="ISASDNW"/>
<dbReference type="CDD" id="cd14283">
    <property type="entry name" value="UBA_TNR6C"/>
    <property type="match status" value="1"/>
</dbReference>
<dbReference type="InterPro" id="IPR009060">
    <property type="entry name" value="UBA-like_sf"/>
</dbReference>
<dbReference type="PROSITE" id="PS50102">
    <property type="entry name" value="RRM"/>
    <property type="match status" value="1"/>
</dbReference>
<dbReference type="SUPFAM" id="SSF54928">
    <property type="entry name" value="RNA-binding domain, RBD"/>
    <property type="match status" value="1"/>
</dbReference>
<dbReference type="SMART" id="SM00165">
    <property type="entry name" value="UBA"/>
    <property type="match status" value="1"/>
</dbReference>
<dbReference type="PROSITE" id="PS50076">
    <property type="entry name" value="DNAJ_2"/>
    <property type="match status" value="1"/>
</dbReference>
<dbReference type="InterPro" id="IPR015940">
    <property type="entry name" value="UBA"/>
</dbReference>
<evidence type="ECO:0000259" key="5">
    <source>
        <dbReference type="PROSITE" id="PS50102"/>
    </source>
</evidence>
<dbReference type="GO" id="GO:0000932">
    <property type="term" value="C:P-body"/>
    <property type="evidence" value="ECO:0000318"/>
    <property type="project" value="GO_Central"/>
</dbReference>
<keyword evidence="7" id="KW-1185">Reference proteome</keyword>
<dbReference type="SUPFAM" id="SSF46565">
    <property type="entry name" value="Chaperone J-domain"/>
    <property type="match status" value="1"/>
</dbReference>
<feature type="compositionally biased region" description="Basic and acidic residues" evidence="2">
    <location>
        <begin position="733"/>
        <end position="744"/>
    </location>
</feature>
<dbReference type="InterPro" id="IPR000504">
    <property type="entry name" value="RRM_dom"/>
</dbReference>
<feature type="region of interest" description="Disordered" evidence="2">
    <location>
        <begin position="586"/>
        <end position="744"/>
    </location>
</feature>
<feature type="compositionally biased region" description="Polar residues" evidence="2">
    <location>
        <begin position="913"/>
        <end position="922"/>
    </location>
</feature>
<dbReference type="PANTHER" id="PTHR13020:SF25">
    <property type="entry name" value="PROTEIN GAWKY"/>
    <property type="match status" value="1"/>
</dbReference>
<dbReference type="InParanoid" id="A7SDW4"/>
<evidence type="ECO:0000313" key="7">
    <source>
        <dbReference type="Proteomes" id="UP000001593"/>
    </source>
</evidence>
<feature type="compositionally biased region" description="Low complexity" evidence="2">
    <location>
        <begin position="502"/>
        <end position="514"/>
    </location>
</feature>
<feature type="compositionally biased region" description="Polar residues" evidence="2">
    <location>
        <begin position="1287"/>
        <end position="1297"/>
    </location>
</feature>
<proteinExistence type="predicted"/>
<feature type="compositionally biased region" description="Polar residues" evidence="2">
    <location>
        <begin position="850"/>
        <end position="860"/>
    </location>
</feature>
<evidence type="ECO:0000256" key="1">
    <source>
        <dbReference type="PROSITE-ProRule" id="PRU00176"/>
    </source>
</evidence>
<feature type="region of interest" description="Disordered" evidence="2">
    <location>
        <begin position="1622"/>
        <end position="1645"/>
    </location>
</feature>
<dbReference type="Pfam" id="PF00226">
    <property type="entry name" value="DnaJ"/>
    <property type="match status" value="1"/>
</dbReference>
<dbReference type="STRING" id="45351.A7SDW4"/>
<feature type="compositionally biased region" description="Low complexity" evidence="2">
    <location>
        <begin position="718"/>
        <end position="732"/>
    </location>
</feature>
<dbReference type="PANTHER" id="PTHR13020">
    <property type="entry name" value="TRINUCLEOTIDE REPEAT-CONTAINING GENE 6"/>
    <property type="match status" value="1"/>
</dbReference>
<dbReference type="GO" id="GO:0035195">
    <property type="term" value="P:miRNA-mediated post-transcriptional gene silencing"/>
    <property type="evidence" value="ECO:0000318"/>
    <property type="project" value="GO_Central"/>
</dbReference>
<feature type="region of interest" description="Disordered" evidence="2">
    <location>
        <begin position="785"/>
        <end position="805"/>
    </location>
</feature>
<feature type="compositionally biased region" description="Polar residues" evidence="2">
    <location>
        <begin position="1678"/>
        <end position="1687"/>
    </location>
</feature>
<name>A7SDW4_NEMVE</name>
<dbReference type="CDD" id="cd06257">
    <property type="entry name" value="DnaJ"/>
    <property type="match status" value="1"/>
</dbReference>
<organism evidence="6 7">
    <name type="scientific">Nematostella vectensis</name>
    <name type="common">Starlet sea anemone</name>
    <dbReference type="NCBI Taxonomy" id="45351"/>
    <lineage>
        <taxon>Eukaryota</taxon>
        <taxon>Metazoa</taxon>
        <taxon>Cnidaria</taxon>
        <taxon>Anthozoa</taxon>
        <taxon>Hexacorallia</taxon>
        <taxon>Actiniaria</taxon>
        <taxon>Edwardsiidae</taxon>
        <taxon>Nematostella</taxon>
    </lineage>
</organism>
<feature type="compositionally biased region" description="Polar residues" evidence="2">
    <location>
        <begin position="1459"/>
        <end position="1469"/>
    </location>
</feature>